<gene>
    <name evidence="3" type="ORF">PMEA_00022302</name>
</gene>
<feature type="coiled-coil region" evidence="1">
    <location>
        <begin position="385"/>
        <end position="462"/>
    </location>
</feature>
<dbReference type="Proteomes" id="UP001159428">
    <property type="component" value="Unassembled WGS sequence"/>
</dbReference>
<organism evidence="3 4">
    <name type="scientific">Pocillopora meandrina</name>
    <dbReference type="NCBI Taxonomy" id="46732"/>
    <lineage>
        <taxon>Eukaryota</taxon>
        <taxon>Metazoa</taxon>
        <taxon>Cnidaria</taxon>
        <taxon>Anthozoa</taxon>
        <taxon>Hexacorallia</taxon>
        <taxon>Scleractinia</taxon>
        <taxon>Astrocoeniina</taxon>
        <taxon>Pocilloporidae</taxon>
        <taxon>Pocillopora</taxon>
    </lineage>
</organism>
<accession>A0AAU9VWZ9</accession>
<feature type="region of interest" description="Disordered" evidence="2">
    <location>
        <begin position="1"/>
        <end position="62"/>
    </location>
</feature>
<dbReference type="AlphaFoldDB" id="A0AAU9VWZ9"/>
<feature type="region of interest" description="Disordered" evidence="2">
    <location>
        <begin position="225"/>
        <end position="253"/>
    </location>
</feature>
<reference evidence="3 4" key="1">
    <citation type="submission" date="2022-05" db="EMBL/GenBank/DDBJ databases">
        <authorList>
            <consortium name="Genoscope - CEA"/>
            <person name="William W."/>
        </authorList>
    </citation>
    <scope>NUCLEOTIDE SEQUENCE [LARGE SCALE GENOMIC DNA]</scope>
</reference>
<dbReference type="EMBL" id="CALNXJ010000004">
    <property type="protein sequence ID" value="CAH3037672.1"/>
    <property type="molecule type" value="Genomic_DNA"/>
</dbReference>
<proteinExistence type="predicted"/>
<keyword evidence="1" id="KW-0175">Coiled coil</keyword>
<feature type="compositionally biased region" description="Basic and acidic residues" evidence="2">
    <location>
        <begin position="225"/>
        <end position="236"/>
    </location>
</feature>
<keyword evidence="4" id="KW-1185">Reference proteome</keyword>
<evidence type="ECO:0000256" key="2">
    <source>
        <dbReference type="SAM" id="MobiDB-lite"/>
    </source>
</evidence>
<feature type="compositionally biased region" description="Polar residues" evidence="2">
    <location>
        <begin position="1"/>
        <end position="10"/>
    </location>
</feature>
<evidence type="ECO:0000256" key="1">
    <source>
        <dbReference type="SAM" id="Coils"/>
    </source>
</evidence>
<feature type="compositionally biased region" description="Basic and acidic residues" evidence="2">
    <location>
        <begin position="11"/>
        <end position="30"/>
    </location>
</feature>
<comment type="caution">
    <text evidence="3">The sequence shown here is derived from an EMBL/GenBank/DDBJ whole genome shotgun (WGS) entry which is preliminary data.</text>
</comment>
<name>A0AAU9VWZ9_9CNID</name>
<evidence type="ECO:0000313" key="4">
    <source>
        <dbReference type="Proteomes" id="UP001159428"/>
    </source>
</evidence>
<protein>
    <submittedName>
        <fullName evidence="3">Uncharacterized protein</fullName>
    </submittedName>
</protein>
<sequence length="581" mass="67498">MEETSALTSRFTREESFEEKKGLAEEKCTGQDDNNDMVTADSNNEEETKDDNLRSLKNSHLEGISLQTGPIEDEKGFDQRENASKQFNEVNIDDAFIQVLAVNRLQTALGLRKGTEKEEVKIKSTPSSVVASSKTEVVADTSSSEIPTRFESDSLEGRYIMKLERRLAYLENLIPQCHIRHEEDAIFKQKLQEKIHKLELQLEEEEIFKQKLQKEIDQLASHLQERDHYRQNDQKTTRQGGKIAQLRKTPENEMTQCHSQLKGMGEIKAVDEDHLQDHAQLKEADSGGEKTEKKVAKDSYSYSKESCCSKERVEVTAAELQQVKEVHRPKENIDAERKTDRRFETIERKVGELALQLDELNFRQEEREKTMAQLHSKVKEKDYPKENIEREMQSAKELLKEIDKRVEGNEMKVAEYALQLDKMSSRMEEIEKTNAQFHSQMLKETNHQLEKMEKEKDLKELMKGICQRTEKVEKKQAGQGSRLKHMGSREERMETAIDQFHLKLEELRRFLEEKMKNEMRDVVDEVKNQRVVLSTHEENILLLRRALGDLNQMFQRGLNHLKRRVDTFLVSNGPAVPDGLG</sequence>
<evidence type="ECO:0000313" key="3">
    <source>
        <dbReference type="EMBL" id="CAH3037672.1"/>
    </source>
</evidence>